<organism evidence="1 2">
    <name type="scientific">Stieleria varia</name>
    <dbReference type="NCBI Taxonomy" id="2528005"/>
    <lineage>
        <taxon>Bacteria</taxon>
        <taxon>Pseudomonadati</taxon>
        <taxon>Planctomycetota</taxon>
        <taxon>Planctomycetia</taxon>
        <taxon>Pirellulales</taxon>
        <taxon>Pirellulaceae</taxon>
        <taxon>Stieleria</taxon>
    </lineage>
</organism>
<dbReference type="RefSeq" id="WP_146519774.1">
    <property type="nucleotide sequence ID" value="NZ_CP151726.1"/>
</dbReference>
<evidence type="ECO:0000313" key="1">
    <source>
        <dbReference type="EMBL" id="TWU04340.1"/>
    </source>
</evidence>
<dbReference type="AlphaFoldDB" id="A0A5C6AX81"/>
<name>A0A5C6AX81_9BACT</name>
<comment type="caution">
    <text evidence="1">The sequence shown here is derived from an EMBL/GenBank/DDBJ whole genome shotgun (WGS) entry which is preliminary data.</text>
</comment>
<evidence type="ECO:0000313" key="2">
    <source>
        <dbReference type="Proteomes" id="UP000320176"/>
    </source>
</evidence>
<dbReference type="EMBL" id="SJPN01000003">
    <property type="protein sequence ID" value="TWU04340.1"/>
    <property type="molecule type" value="Genomic_DNA"/>
</dbReference>
<accession>A0A5C6AX81</accession>
<keyword evidence="2" id="KW-1185">Reference proteome</keyword>
<dbReference type="PROSITE" id="PS51257">
    <property type="entry name" value="PROKAR_LIPOPROTEIN"/>
    <property type="match status" value="1"/>
</dbReference>
<reference evidence="1 2" key="1">
    <citation type="submission" date="2019-02" db="EMBL/GenBank/DDBJ databases">
        <title>Deep-cultivation of Planctomycetes and their phenomic and genomic characterization uncovers novel biology.</title>
        <authorList>
            <person name="Wiegand S."/>
            <person name="Jogler M."/>
            <person name="Boedeker C."/>
            <person name="Pinto D."/>
            <person name="Vollmers J."/>
            <person name="Rivas-Marin E."/>
            <person name="Kohn T."/>
            <person name="Peeters S.H."/>
            <person name="Heuer A."/>
            <person name="Rast P."/>
            <person name="Oberbeckmann S."/>
            <person name="Bunk B."/>
            <person name="Jeske O."/>
            <person name="Meyerdierks A."/>
            <person name="Storesund J.E."/>
            <person name="Kallscheuer N."/>
            <person name="Luecker S."/>
            <person name="Lage O.M."/>
            <person name="Pohl T."/>
            <person name="Merkel B.J."/>
            <person name="Hornburger P."/>
            <person name="Mueller R.-W."/>
            <person name="Bruemmer F."/>
            <person name="Labrenz M."/>
            <person name="Spormann A.M."/>
            <person name="Op Den Camp H."/>
            <person name="Overmann J."/>
            <person name="Amann R."/>
            <person name="Jetten M.S.M."/>
            <person name="Mascher T."/>
            <person name="Medema M.H."/>
            <person name="Devos D.P."/>
            <person name="Kaster A.-K."/>
            <person name="Ovreas L."/>
            <person name="Rohde M."/>
            <person name="Galperin M.Y."/>
            <person name="Jogler C."/>
        </authorList>
    </citation>
    <scope>NUCLEOTIDE SEQUENCE [LARGE SCALE GENOMIC DNA]</scope>
    <source>
        <strain evidence="1 2">Pla52n</strain>
    </source>
</reference>
<sequence>MARYFSPIWIAIFVLAIPGLTGCSDSSPRQVEETSEYSFDDVAERLQAEEDDSSEKQDGD</sequence>
<dbReference type="Proteomes" id="UP000320176">
    <property type="component" value="Unassembled WGS sequence"/>
</dbReference>
<gene>
    <name evidence="1" type="ORF">Pla52n_23800</name>
</gene>
<proteinExistence type="predicted"/>
<protein>
    <submittedName>
        <fullName evidence="1">Uncharacterized protein</fullName>
    </submittedName>
</protein>